<evidence type="ECO:0000256" key="1">
    <source>
        <dbReference type="SAM" id="MobiDB-lite"/>
    </source>
</evidence>
<name>A0A087TBE9_STEMI</name>
<sequence>MGLTNLNARVKDVTLQEAFDGLFPRDHPHNTRFAVNFFTSIGLGGLTDELREHLKNLPKNPVPLAPVAAPSEKTSSSDSSSSSSSSSTSSSSSSSSTSSDSDSEESTGQRKKKTQKK</sequence>
<dbReference type="EMBL" id="KK114440">
    <property type="protein sequence ID" value="KFM62438.1"/>
    <property type="molecule type" value="Genomic_DNA"/>
</dbReference>
<evidence type="ECO:0000313" key="3">
    <source>
        <dbReference type="Proteomes" id="UP000054359"/>
    </source>
</evidence>
<evidence type="ECO:0000313" key="2">
    <source>
        <dbReference type="EMBL" id="KFM62438.1"/>
    </source>
</evidence>
<feature type="compositionally biased region" description="Low complexity" evidence="1">
    <location>
        <begin position="71"/>
        <end position="100"/>
    </location>
</feature>
<keyword evidence="3" id="KW-1185">Reference proteome</keyword>
<dbReference type="OrthoDB" id="1924287at2759"/>
<reference evidence="2 3" key="1">
    <citation type="submission" date="2013-11" db="EMBL/GenBank/DDBJ databases">
        <title>Genome sequencing of Stegodyphus mimosarum.</title>
        <authorList>
            <person name="Bechsgaard J."/>
        </authorList>
    </citation>
    <scope>NUCLEOTIDE SEQUENCE [LARGE SCALE GENOMIC DNA]</scope>
</reference>
<feature type="non-terminal residue" evidence="2">
    <location>
        <position position="117"/>
    </location>
</feature>
<accession>A0A087TBE9</accession>
<dbReference type="OMA" id="SKPRLEM"/>
<dbReference type="Proteomes" id="UP000054359">
    <property type="component" value="Unassembled WGS sequence"/>
</dbReference>
<dbReference type="STRING" id="407821.A0A087TBE9"/>
<dbReference type="AlphaFoldDB" id="A0A087TBE9"/>
<organism evidence="2 3">
    <name type="scientific">Stegodyphus mimosarum</name>
    <name type="common">African social velvet spider</name>
    <dbReference type="NCBI Taxonomy" id="407821"/>
    <lineage>
        <taxon>Eukaryota</taxon>
        <taxon>Metazoa</taxon>
        <taxon>Ecdysozoa</taxon>
        <taxon>Arthropoda</taxon>
        <taxon>Chelicerata</taxon>
        <taxon>Arachnida</taxon>
        <taxon>Araneae</taxon>
        <taxon>Araneomorphae</taxon>
        <taxon>Entelegynae</taxon>
        <taxon>Eresoidea</taxon>
        <taxon>Eresidae</taxon>
        <taxon>Stegodyphus</taxon>
    </lineage>
</organism>
<feature type="region of interest" description="Disordered" evidence="1">
    <location>
        <begin position="57"/>
        <end position="117"/>
    </location>
</feature>
<proteinExistence type="predicted"/>
<protein>
    <submittedName>
        <fullName evidence="2">Pre-mRNA-splicing factor CWC22-like protein</fullName>
    </submittedName>
</protein>
<gene>
    <name evidence="2" type="ORF">X975_04872</name>
</gene>